<evidence type="ECO:0000256" key="12">
    <source>
        <dbReference type="ARBA" id="ARBA00023212"/>
    </source>
</evidence>
<evidence type="ECO:0000256" key="13">
    <source>
        <dbReference type="ARBA" id="ARBA00023242"/>
    </source>
</evidence>
<dbReference type="PANTHER" id="PTHR47535:SF1">
    <property type="entry name" value="NESPRIN-1"/>
    <property type="match status" value="1"/>
</dbReference>
<dbReference type="InterPro" id="IPR018159">
    <property type="entry name" value="Spectrin/alpha-actinin"/>
</dbReference>
<keyword evidence="13" id="KW-0539">Nucleus</keyword>
<dbReference type="SUPFAM" id="SSF46966">
    <property type="entry name" value="Spectrin repeat"/>
    <property type="match status" value="27"/>
</dbReference>
<feature type="region of interest" description="Disordered" evidence="15">
    <location>
        <begin position="74"/>
        <end position="93"/>
    </location>
</feature>
<feature type="coiled-coil region" evidence="14">
    <location>
        <begin position="3010"/>
        <end position="3037"/>
    </location>
</feature>
<dbReference type="GO" id="GO:0006997">
    <property type="term" value="P:nucleus organization"/>
    <property type="evidence" value="ECO:0007669"/>
    <property type="project" value="UniProtKB-ARBA"/>
</dbReference>
<dbReference type="PROSITE" id="PS50021">
    <property type="entry name" value="CH"/>
    <property type="match status" value="2"/>
</dbReference>
<dbReference type="InterPro" id="IPR036872">
    <property type="entry name" value="CH_dom_sf"/>
</dbReference>
<feature type="coiled-coil region" evidence="14">
    <location>
        <begin position="1988"/>
        <end position="2015"/>
    </location>
</feature>
<dbReference type="SUPFAM" id="SSF47576">
    <property type="entry name" value="Calponin-homology domain, CH-domain"/>
    <property type="match status" value="1"/>
</dbReference>
<keyword evidence="11" id="KW-0009">Actin-binding</keyword>
<dbReference type="Pfam" id="PF25034">
    <property type="entry name" value="Spectrin_SYNE1"/>
    <property type="match status" value="1"/>
</dbReference>
<keyword evidence="18" id="KW-1185">Reference proteome</keyword>
<accession>A0A6G0Z376</accession>
<comment type="similarity">
    <text evidence="4">Belongs to the nesprin family.</text>
</comment>
<dbReference type="GO" id="GO:0005856">
    <property type="term" value="C:cytoskeleton"/>
    <property type="evidence" value="ECO:0007669"/>
    <property type="project" value="UniProtKB-SubCell"/>
</dbReference>
<evidence type="ECO:0000256" key="10">
    <source>
        <dbReference type="ARBA" id="ARBA00023136"/>
    </source>
</evidence>
<dbReference type="Pfam" id="PF00307">
    <property type="entry name" value="CH"/>
    <property type="match status" value="2"/>
</dbReference>
<evidence type="ECO:0000256" key="7">
    <source>
        <dbReference type="ARBA" id="ARBA00022737"/>
    </source>
</evidence>
<protein>
    <recommendedName>
        <fullName evidence="16">Calponin-homology (CH) domain-containing protein</fullName>
    </recommendedName>
</protein>
<dbReference type="EMBL" id="VUJU01001490">
    <property type="protein sequence ID" value="KAF0765082.1"/>
    <property type="molecule type" value="Genomic_DNA"/>
</dbReference>
<dbReference type="GO" id="GO:0030017">
    <property type="term" value="C:sarcomere"/>
    <property type="evidence" value="ECO:0007669"/>
    <property type="project" value="UniProtKB-SubCell"/>
</dbReference>
<evidence type="ECO:0000256" key="2">
    <source>
        <dbReference type="ARBA" id="ARBA00004204"/>
    </source>
</evidence>
<dbReference type="InterPro" id="IPR047290">
    <property type="entry name" value="CH_SYNE1_rpt1"/>
</dbReference>
<dbReference type="InterPro" id="IPR047291">
    <property type="entry name" value="CH_SYNE1_rpt2"/>
</dbReference>
<proteinExistence type="inferred from homology"/>
<feature type="coiled-coil region" evidence="14">
    <location>
        <begin position="6176"/>
        <end position="6206"/>
    </location>
</feature>
<dbReference type="OrthoDB" id="6596120at2759"/>
<comment type="caution">
    <text evidence="17">The sequence shown here is derived from an EMBL/GenBank/DDBJ whole genome shotgun (WGS) entry which is preliminary data.</text>
</comment>
<feature type="coiled-coil region" evidence="14">
    <location>
        <begin position="6843"/>
        <end position="6888"/>
    </location>
</feature>
<gene>
    <name evidence="17" type="ORF">FWK35_00003460</name>
</gene>
<evidence type="ECO:0000256" key="5">
    <source>
        <dbReference type="ARBA" id="ARBA00022490"/>
    </source>
</evidence>
<feature type="coiled-coil region" evidence="14">
    <location>
        <begin position="2421"/>
        <end position="2467"/>
    </location>
</feature>
<feature type="non-terminal residue" evidence="17">
    <location>
        <position position="1"/>
    </location>
</feature>
<feature type="coiled-coil region" evidence="14">
    <location>
        <begin position="801"/>
        <end position="828"/>
    </location>
</feature>
<evidence type="ECO:0000313" key="18">
    <source>
        <dbReference type="Proteomes" id="UP000478052"/>
    </source>
</evidence>
<dbReference type="PROSITE" id="PS00020">
    <property type="entry name" value="ACTININ_2"/>
    <property type="match status" value="1"/>
</dbReference>
<feature type="coiled-coil region" evidence="14">
    <location>
        <begin position="6741"/>
        <end position="6768"/>
    </location>
</feature>
<dbReference type="Gene3D" id="1.20.58.60">
    <property type="match status" value="21"/>
</dbReference>
<dbReference type="GO" id="GO:0051015">
    <property type="term" value="F:actin filament binding"/>
    <property type="evidence" value="ECO:0007669"/>
    <property type="project" value="TreeGrafter"/>
</dbReference>
<keyword evidence="12" id="KW-0206">Cytoskeleton</keyword>
<evidence type="ECO:0000256" key="8">
    <source>
        <dbReference type="ARBA" id="ARBA00022989"/>
    </source>
</evidence>
<dbReference type="GO" id="GO:0005640">
    <property type="term" value="C:nuclear outer membrane"/>
    <property type="evidence" value="ECO:0007669"/>
    <property type="project" value="TreeGrafter"/>
</dbReference>
<feature type="domain" description="Calponin-homology (CH)" evidence="16">
    <location>
        <begin position="262"/>
        <end position="367"/>
    </location>
</feature>
<dbReference type="Pfam" id="PF00435">
    <property type="entry name" value="Spectrin"/>
    <property type="match status" value="1"/>
</dbReference>
<feature type="coiled-coil region" evidence="14">
    <location>
        <begin position="1543"/>
        <end position="1580"/>
    </location>
</feature>
<evidence type="ECO:0000256" key="4">
    <source>
        <dbReference type="ARBA" id="ARBA00008619"/>
    </source>
</evidence>
<sequence length="7378" mass="858925">AVGGEGLREGSGDETFEQVLEERDVYTKDGRKKGKMVIVNMITVHKSVKAISIPEASTSEASIPVVKHSLSSFDREDSMSRSSSRDSLSSPNTWRKSFVGTRSQFDLHIEEIKNEQERVQKKTFVNWINSYLSQRIPPLKIDDLIEDLKDGTKLLALLEVLSGERLAIERGRNMRRPHFLSNVNSAIQFLQSKRIKLVNINSADIVDGRPPIVLGLIWTIILYFQIEENTKGLSSLNYSFSGSTSSLESIRSPTMEINRKADGAKKTLLKWVGTVIPKESNIKVNDFGPSWRDGIAFLTIIDTIQTNLIDMTTLKNETNRTRLETAFNVAEQDLGITRLLDPEDVDVDRPDERSVMTYVAQFVHKYPEVRSESGESIDKIQKDYNLLLTWLIEKTQHLSWSQNLSQDFSEFSATQDEIISMSHLYKRLKKICNSGSSIGISVQSWKELEKLWTLLDNLMKHWQWQLDLYLPEPFKVIGEWITKAEQLINDYNIPSIMNEETAVIISKKLEDHKTFFADLPEVQQKFNELLVKTKNQNKEVNDLSRRLNNIEVDSHRRRTHLKFLEHKCCLIAFLNLTENKLKAWTVKYGRHQDVLQLLEKYNNFVIGNNIFQEFNKAFIDMQNVVQEYKHECRIEYKEIVAIEKFMRQTAEQWKSIAMELRCAQSMLEEVISYWRRWKSVSEDMKAWLADAVEKINLPHEQRIDFFQDIGVWKEKYELLNDTVSFLIATCEDLICAELKQEFQSITTMWESIFLKAKDYMHSGDMIRNRKEFLEGLDTLHKWNIRAEQIMSSIHLSSSQKIKDYLSDIQNLQTQLDQMDNLFKTISKKFQVLIKDLTRDEVNEMMLCVKKEKESLVNIRASIPVQLNALHHMLVQYDALETGQQEINHWLNNCEEFLSTLKLSKNQNELHEDIDCLKNIVVRMSYYQSMLSSKNKIFQSIIKSIQPEKDQGNNSEFVQTMADLNAKFSRITHECQQWDMKLQQTLRCWHNFIEIEKVIQDWIETSKQIFLEEQTSSRQNLESQKGYFEYSNNNKWISELENVEGELLRCILPSEQETIKNRSKAIKLKYQECLSMVPEYIKRVEFKLNEITFNQCINEAEKELNIEQQMLSRNENVNLILRRNIEYFDNGMIIKELKSCLNNMSVESKKISNPSIDSSLNKSINRFESIENRTAEMRKKCKQIPNQFEDYKSKFNNLEKWMDAVDVSVNKLLKGLLNDEEFEFEKSIFQEICRDVDSKRDDMKWMVQVLNSLLPYVSEKQQQVEQKNLEELIGRYKHLIPTIDMTITKTEMYTKCFVYKKEVTEIGKILEKAKDEQLLGESWDDLNELIKNQEQIIERLEKQRIIVMSTLQRGKQLVKNSSSVPNFIPQLVSKLETDWSSVYNDSIDKFNKLKNAQRLLIDYTKTKNEVMEIIKKAENELKTVPDDNKHNSKEISMQLRSKQELSLALREAAENMLNKLRDISQNLHIPEKEFAIENEISIIENKLVETIQTVDKETQRLEKLSMKLCELDSGLNKIHVWSVESAPAVIERIQQDQTNPEIKARGIEEMQDELQKRRNSLERLTEDLHSFEKESDTNETQKLRQDLDEVRMSILNLECNTNRKNEEINIDLNEWQVHKAKLEEIRPWLENVEKKINTDHVKPITLQMANDWLKTAQLITLECQEKIENLKIITSENKTAVILNEVDAIQSRCISVQSSAVQQTTRLQRLLLNWKELNEKAQKIEEKLNQPLLSELKELIINQSISEDLLEKKLMEHKALTQELNECLSEISSLSQNLNGLNQHFSFETTSDIKDKLSILKTKNNEYLKLMHGQMITISNIISEKKEHKIKVNMFCEWLNELDSKVNKCNIVPSTSIEEILKKLHTFTEEHMEKQSLFTEIEDDFKHFNDNASIQQSIMQFKELQDLMQKKKIVLEKANEFFIWNETLLGKLKHAEFQFDTNQDNINLINDISACYEEVELWKNNIDSIEHLLQQSKTTIPGLSVTDKFNQLKFKLAQIQEKLKAKEENEQKVKNCRKVVNEVNDYLVEQVKILGSKVNDHVLALKSWTDIALIIPKLHKLKDTSELFEQLKTLEKEGEILTQLDKSSSIFVQNILLDINAQLINLKTMTEQSIENLTELNNNWLNMNDIKNKIKTTKEECKTILDLIETPNDLTEAQVIEEKYNKALKKSSALLDVLPVVEESMHKMVTLAENYPQLNVEQFNQIYKKDIESLEKYYVDLKENAEIAHSQQVIWKQVNQTKDTVLQWLSDVNIELLDCTNNFDNIEKIKNKLVKYSEEKELNLDLKDNLVEKINKLQKLNGNKPIITLDSLSILINDQFNAVESIACNLVRLISAFTQREEAIRTEIKKRTSEINQIRENVSKCDNLNNELDTLLINLKSCQKCKTELIKMNLNIDTVNHSVSEMTETFPIIAESTAIKELKSLKKRYESVVQQVDKVETTLMTYLKKHLEDDLNNLLHSIKSIDEKLTWCKPEEEIEKEQIEIKLGSVEGIKENLTVIKEQKCKIDHVLEYLNQYSSLDLNLEELCNNDELLGINIENTEKQIDELKVTLEKIISFWVEYQNHLDNILPLVNVLENDIKLSVEIPIDMNSINIIEENVNKFQFKIDTAKQFLNELESCVQNIKCIDSKSTLDNQVIKVKRKLESYQNSISKCLERIEHLKEMKKEFNISYEKADNLIKELSNKFKSIETTQPVGKKSVQNAQSDLGIIKNLNKQLEESQQLVNDTVSKGECMYPDITMENRDEIRFKVKQLRLACENLNDECGNITKSIENVLVQKSSFDESCSQIQNWLHETEEKLIDYKRIKKNNIIEKKTNCNNLKTLKQDLIDYKYNINQLNEKVTQLNEPDTDLKLKDFLKQYDNLALGVNKCLKLNESHLKNHELYLENVEMFKNYHKVLLDEYSVAVNNLSEIDVDVFINIIGHKSEGELILEKCKKIGSTVLKETDVDGKNAIQKELDEIKINWESLMLNCENTSKMLSQKQNQNDEILTKIENLDKYLKSIETQIKDRSLKNSLTSKQQYLEKLKQLDEDITKKHKEILEIQSDTIEVSPNESILRYENFVREHQQFNLSYEEFVGLVNCLSEELNQYSEVVGDLGFLQARQKKLLALLDSKCQQSVQYESLVNMAEKLYVQTSPDGREMIRQNMKDLRNSWELVSDTLQCSLSKLDNCLLQFAEFSLSQEQLTKWLKNIEQAMQQHTETKATLQEKKAQLQNHVVINQEILSHKNLVQSVCDKAQELVNQTKDNTLNTYLESIKNLYEKIVTKSKELMDSLELSVQNHSEFNHICQKLKLILKEQRDKIRENDSVAAEKENIVKRINTLKEMKTSNTTENELRNYLEQVFQLVCKTTTKKGINVMSKEISKIDSDKSQIIIQLDTIIEKMEEILIQWTDFENEFDEITNWFRSTESLIKDQQLQSTFENKENKLKLFTDKRNEILNYESKIEKFIDNSNNLLHTSGVERLKPLILQVGNRYQLILVLSKEMVAKWQNISDDHKNFNNKLTEFESWLKTLESKPAQILDDDDLDLNKKLSQLQNIYGSSDQTSLKISLLTSLGESLYPDTSAAGREIIRQQLKDIRDRWDTLDEKVKTAQKNLGVQSQQWNSYQETLLQTINWLEGIEKVIASNQSTIWSSPQEIRSKLLKQKATMQEINSHSRMIETIMEKGKTIKKPKDESDSDMSLKDRYDLLRDKMNNSISQLENYLETYQQYQDLHKSYHDTQKQLWDQLSIHTDYSGNKQILESRLNKVNVIQTTFNNNKTTLLTMERFVEGSKDTVPQKAIDTMLRDHTNLQFEQEKFQSLLNDLLEGLQSRINQWAEFENLMHQLISWHNDTEKKLQNYSEKGTLEEKTQQYNKFQDLEKEIKGKSNSVKDLIAFSDHLQQSLMDDMKNKVLDIDKLIDQSNEYKSTGEARLSTKVKQISSRYQSMETTIKDILNKCNESIKIHQEYVDKYNECSIQLSNVQSQFKNLNKPPLSSQANHQYLIQKNAKLNELSDTKPNVICLLNSCMELGEKLYLSTSTSGRENIKCQLDELQIVFDTLYDDILNINREVKDQLTRWSGFEEIYNELNQWFNNTKQILNKDLVLKSTLDEKKMQLQIYREMLQAALKKKQDIVKLQDLISKMQMRENNDLLLSSMSKQHNDILKQIQDFVDKYEAIVKDHEQYTKSVMEMQEWLDATHNTLMLWGDTNLEKISLLSNLDRIKNLLLSLNEEENRIYNIQKLAEKVIPGTIENGQVNIRAQIDSSQQDWEGLMTTVKSSIEALENKLNSWNEFDVLKESCLTWLRETDYKIHAIDLKKSLQEKKTQLEELKDLQGVIRAKEFEIDSITEKSQNLYTMSMSTKNSQITEIVQKFHQLSMKIKELVGKWQQFVNNHLEFESSLSEAIIWLDSADDKLTSCTDFKSTSKADLEEKLIVIQDILLYKDDGFNKVQNCIEIAQIVLANTAPEGHKSINESLTSLQEHWSSLATKMVETKTNIDESIQRWSGFLEHVKQEGKIIEKFEDALPELEEFQGTMSEKRDQLEKLKHLDEKVRCEKLEMDSLKLKAQEMLKTGHQSNAVAETQEVFNKFDQISDKVKKLLNQREQQYKDHKTYKEAYEELSNFLNRSRDKIPSLKERPLSDKLAIENAITPLETLLNKRAQGELLLDNLNTIGGIIIASTSENGEKIIKQEISSITDELNKLFDDILTQKDNLHAIHTHWREYKDEYEKISDWLQQIDISMKAIKNTPLATVLEKTDQVKQIQDVLDNLENGKSNIERFNESSGPLLKSHLETYVNNQLRHLNSRYEVQVNLAKDVQRKVETNLEHHLQYENYLEKAKTWINDAKEAIRCGNETTTANTSKEVLQSRLDNILELLKSQEEGQLIIHSTVNSGEKVLRSTRSDGKDLINNQLKEIQVDWDRLVKKIATSKVHLETSLLQWADYNSSYSHLEQWISDREAKLDEVCELKVSKAKKNQVGFGSLSIGERKATLRRTNSIVQDIVSFEPMIQKVTLKAEDLQQAVPANEITNKYHTLSIKAKDLYERQKETVRLHQEFIDAGNDFATWLRSAKERVSKISEPTGDKEMLSAKSVQFKVLQSELPTGQNKLEFALERAEKACSYADEEEKEIIEQEVVMLQEEFDIHNDTLQKTKALLEDGIYKWNDFDDYSKGATEWLNNTEKLVQSYNKLQPSLEGKKEALEEFQTHLQTLFDWQKELDILNGKAQVLLETCSDTRLSNSITQMTTKYNTLLSLAKEVMRRLELHYQEHQQHNSLYQECLDWLERTRDKLNECEEIPNSLNEVKSKLQSLKVIRQTLEQGQNRLRYIMELKEKVVLSTEPQGAVKIEEDTENLRQEFDKLSYKIQVCNNNLTLKVSQLEELEKCIKILNECLDDISSKINGNDLDQPLNNLSEKKTAFEKLKSLLHELNTHNDLVNRLSTNVENKSSSLPESITCVSRYNSLINMITNKLLAMENQVAEHEAYRSAFINVNDWLRKTRIAVQSCADTHGDFKVNDSKITQLKNIEDSSLSGEAMIKDVLTLIETLKNSTGPEGCDKLNQDKNQLNCDWDELKHFIKEVQSALNKCAKAWDDFNVVYKALKDWETDLTNKVNIASTSNEAYTPDDLDQYKLWLQEIINQNVSIEELTDRCESLMELSACNWVRDDTLKIQSSYTTLLTTTQGLVSKAEKSLTDHTEFIAAKEKVEEWLNRAHGTVQDCIGEGDLDWVKDKLQTVHLVSSRITEGQYLMNGMQEVFTKALNNTLAAERNTLVNGMEELNNSWNSLNIDLNSVIAHLKSLQARWEENNEAKDNLEKWLSSLESKTTKKHDFRADIGEMKTLLERLNYSINEIDEKETDFNHIITETEELSKFCKNNNLNSDIKQLKTRKNILKEKTLKRIDSLESEISQHSNYLQALQESEKWLLQISFQLMAHNSLYITNRLQTQEQIRHHQVLLNEIIQYQEVLDDLKSKGKTQIERYVTSTPTIQTIVEQQLSNIQDSYNSLFNTAQQIKSRLEESLLKFKQYEDMLESIWSNLDDYQPLMNKTIDDNWSLTEANEQLAIYRDLLDKLQGEKTRLALAVQACEAAVASISRPSSPVESTNSMIPEQEIAIRLRLEENLDQKSKPASELSKTLLSMLEHLENTGIPKILIPFTDYVQNFVDELVNMISILENKHNQRAIVYEWIEEEIIILNKMKEKPTRINIEATTQEITNLNEMLQNVNDKKLEIAQLVSDDPSDKLLTDLDNLIDMASYCEDINQILQKKQSDQNLLLIYKNSETDLQNWFDNLSKCIESLEKGSGNTCQQKLVLFNSIKEDYINNGEKLINNLRSNCQNLRKVVSISDAQLLDDQMKSADRRYRDFWTRMERKYEIIENSKKNLLYARSQIEEINSWIDEKSQLLDENNIISYDSSNVEKKLIDLKNINKEAETKQIFLTDSLSVKLNAIELESEPIEYNNLEEKLYKPTINKLDNFKTKINEILLKMKNMHEASQKFENSLNQCNVWLDRSEKDLSPDKYKLEPLELIVAEKNFEKILNFKTDIQCFKDGKLSDLEKNSQVLSNFCDKNNISVIQSILNDVLNKTKQIDNMSNVIEEKTKSILENRKNVENNVNICQQWFSEVEVIMSADVRLSSLNIVEDQLQKYDDLNKRSSEIDHIIEQLKIIGEQMVLCEPDTLKISDQILSLENSQKRTKAMIKDRIEMIGQYLEKMKSISKTVEESKKMILKVQSNLQELDRPVGSTMDDVKDMINSYETLLKELKHWNDKLSDNDNESLNEIVKQQEDLINTIEKQLSKLRQLLHLHEQFMTLIADIVMFLTKYSSVVNEIGKSGNTIQNKIKQFDEVTVKIQECEATLLLATDKGERIAEVGSAFDHNNITQQLQSLKQQLLTLRKAVEKERQKLEATAAEHIKLASDLEQVLDWIRENEALIKSRPLLEININSVDSDLKAHEELKVRVDEHLSRLETIHSTAQNETIEDSTMLECLSEASSFLNTIPKELQDRQKYLNINKDYRIDYEQLKDEFTLWINEAKQKLKSVEENKPDYTSINSNLEHLQAFFGDKTIHDLVTKKIKNSIDKIRPSLTSQQNDVLTAEQRDFNKDLEDVMNSAKVVQKKMEDEFGLFKEYKSIVDKVSSILDRCKYNEDPIQNLAGLYFNVEKIKLIQNDLFRQQAELDLLLNKSKQFVANDEIQSETDSLTKQWSELEKEMSSRIMLVTEVGDKWKNFEDENRKIETDFTRIKDTLMSVDQVIRSKDQLVESLVTLRKLKENLDVCCNQLKNIMPIGESVLNFLTSESHPASSTLKDEIESHCNKHESLANQLNHELGQFEVNLNDFIEVEVQLDKLELSLNNLKPEVEYFYVFAQDIEQTQKEFDDLSEKVKEAANDLKKFIECTQNNYISLQKLVPNDLLS</sequence>
<evidence type="ECO:0000256" key="6">
    <source>
        <dbReference type="ARBA" id="ARBA00022692"/>
    </source>
</evidence>
<feature type="domain" description="Calponin-homology (CH)" evidence="16">
    <location>
        <begin position="118"/>
        <end position="225"/>
    </location>
</feature>
<keyword evidence="9 14" id="KW-0175">Coiled coil</keyword>
<keyword evidence="7" id="KW-0677">Repeat</keyword>
<dbReference type="InterPro" id="IPR052403">
    <property type="entry name" value="LINC-complex_assoc"/>
</dbReference>
<comment type="subcellular location">
    <subcellularLocation>
        <location evidence="3">Cytoplasm</location>
        <location evidence="3">Cytoskeleton</location>
    </subcellularLocation>
    <subcellularLocation>
        <location evidence="2">Cytoplasm</location>
        <location evidence="2">Myofibril</location>
        <location evidence="2">Sarcomere</location>
    </subcellularLocation>
    <subcellularLocation>
        <location evidence="1">Nucleus membrane</location>
    </subcellularLocation>
</comment>
<dbReference type="SMART" id="SM00150">
    <property type="entry name" value="SPEC"/>
    <property type="match status" value="19"/>
</dbReference>
<evidence type="ECO:0000259" key="16">
    <source>
        <dbReference type="PROSITE" id="PS50021"/>
    </source>
</evidence>
<feature type="compositionally biased region" description="Low complexity" evidence="15">
    <location>
        <begin position="80"/>
        <end position="90"/>
    </location>
</feature>
<dbReference type="CDD" id="cd21243">
    <property type="entry name" value="CH_SYNE1_rpt2"/>
    <property type="match status" value="1"/>
</dbReference>
<feature type="coiled-coil region" evidence="14">
    <location>
        <begin position="4505"/>
        <end position="4542"/>
    </location>
</feature>
<organism evidence="17 18">
    <name type="scientific">Aphis craccivora</name>
    <name type="common">Cowpea aphid</name>
    <dbReference type="NCBI Taxonomy" id="307492"/>
    <lineage>
        <taxon>Eukaryota</taxon>
        <taxon>Metazoa</taxon>
        <taxon>Ecdysozoa</taxon>
        <taxon>Arthropoda</taxon>
        <taxon>Hexapoda</taxon>
        <taxon>Insecta</taxon>
        <taxon>Pterygota</taxon>
        <taxon>Neoptera</taxon>
        <taxon>Paraneoptera</taxon>
        <taxon>Hemiptera</taxon>
        <taxon>Sternorrhyncha</taxon>
        <taxon>Aphidomorpha</taxon>
        <taxon>Aphidoidea</taxon>
        <taxon>Aphididae</taxon>
        <taxon>Aphidini</taxon>
        <taxon>Aphis</taxon>
        <taxon>Aphis</taxon>
    </lineage>
</organism>
<dbReference type="GO" id="GO:0007097">
    <property type="term" value="P:nuclear migration"/>
    <property type="evidence" value="ECO:0007669"/>
    <property type="project" value="UniProtKB-ARBA"/>
</dbReference>
<feature type="non-terminal residue" evidence="17">
    <location>
        <position position="7378"/>
    </location>
</feature>
<dbReference type="Gene3D" id="1.10.418.10">
    <property type="entry name" value="Calponin-like domain"/>
    <property type="match status" value="2"/>
</dbReference>
<dbReference type="InterPro" id="IPR001715">
    <property type="entry name" value="CH_dom"/>
</dbReference>
<feature type="coiled-coil region" evidence="14">
    <location>
        <begin position="5846"/>
        <end position="5891"/>
    </location>
</feature>
<dbReference type="CDD" id="cd00176">
    <property type="entry name" value="SPEC"/>
    <property type="match status" value="3"/>
</dbReference>
<keyword evidence="5" id="KW-0963">Cytoplasm</keyword>
<dbReference type="FunFam" id="1.10.418.10:FF:000033">
    <property type="entry name" value="nesprin-1 isoform X1"/>
    <property type="match status" value="1"/>
</dbReference>
<dbReference type="InterPro" id="IPR001589">
    <property type="entry name" value="Actinin_actin-bd_CS"/>
</dbReference>
<keyword evidence="8" id="KW-1133">Transmembrane helix</keyword>
<feature type="coiled-coil region" evidence="14">
    <location>
        <begin position="2643"/>
        <end position="2762"/>
    </location>
</feature>
<name>A0A6G0Z376_APHCR</name>
<dbReference type="InterPro" id="IPR002017">
    <property type="entry name" value="Spectrin_repeat"/>
</dbReference>
<evidence type="ECO:0000256" key="3">
    <source>
        <dbReference type="ARBA" id="ARBA00004245"/>
    </source>
</evidence>
<dbReference type="InterPro" id="IPR057057">
    <property type="entry name" value="Spectrin_SYNE1"/>
</dbReference>
<evidence type="ECO:0000313" key="17">
    <source>
        <dbReference type="EMBL" id="KAF0765082.1"/>
    </source>
</evidence>
<evidence type="ECO:0000256" key="1">
    <source>
        <dbReference type="ARBA" id="ARBA00004126"/>
    </source>
</evidence>
<keyword evidence="6" id="KW-0812">Transmembrane</keyword>
<dbReference type="FunFam" id="1.10.418.10:FF:000037">
    <property type="entry name" value="nesprin-1 isoform X1"/>
    <property type="match status" value="1"/>
</dbReference>
<evidence type="ECO:0000256" key="14">
    <source>
        <dbReference type="SAM" id="Coils"/>
    </source>
</evidence>
<evidence type="ECO:0000256" key="9">
    <source>
        <dbReference type="ARBA" id="ARBA00023054"/>
    </source>
</evidence>
<dbReference type="Proteomes" id="UP000478052">
    <property type="component" value="Unassembled WGS sequence"/>
</dbReference>
<dbReference type="PROSITE" id="PS00019">
    <property type="entry name" value="ACTININ_1"/>
    <property type="match status" value="1"/>
</dbReference>
<dbReference type="SMART" id="SM00033">
    <property type="entry name" value="CH"/>
    <property type="match status" value="2"/>
</dbReference>
<dbReference type="GO" id="GO:0034993">
    <property type="term" value="C:meiotic nuclear membrane microtubule tethering complex"/>
    <property type="evidence" value="ECO:0007669"/>
    <property type="project" value="TreeGrafter"/>
</dbReference>
<evidence type="ECO:0000256" key="11">
    <source>
        <dbReference type="ARBA" id="ARBA00023203"/>
    </source>
</evidence>
<feature type="coiled-coil region" evidence="14">
    <location>
        <begin position="1706"/>
        <end position="1776"/>
    </location>
</feature>
<evidence type="ECO:0000256" key="15">
    <source>
        <dbReference type="SAM" id="MobiDB-lite"/>
    </source>
</evidence>
<keyword evidence="10" id="KW-0472">Membrane</keyword>
<reference evidence="17 18" key="1">
    <citation type="submission" date="2019-08" db="EMBL/GenBank/DDBJ databases">
        <title>Whole genome of Aphis craccivora.</title>
        <authorList>
            <person name="Voronova N.V."/>
            <person name="Shulinski R.S."/>
            <person name="Bandarenka Y.V."/>
            <person name="Zhorov D.G."/>
            <person name="Warner D."/>
        </authorList>
    </citation>
    <scope>NUCLEOTIDE SEQUENCE [LARGE SCALE GENOMIC DNA]</scope>
    <source>
        <strain evidence="17">180601</strain>
        <tissue evidence="17">Whole Body</tissue>
    </source>
</reference>
<dbReference type="CDD" id="cd21241">
    <property type="entry name" value="CH_SYNE1_rpt1"/>
    <property type="match status" value="1"/>
</dbReference>
<feature type="coiled-coil region" evidence="14">
    <location>
        <begin position="3187"/>
        <end position="3214"/>
    </location>
</feature>
<dbReference type="PANTHER" id="PTHR47535">
    <property type="entry name" value="MUSCLE-SPECIFIC PROTEIN 300 KDA, ISOFORM G"/>
    <property type="match status" value="1"/>
</dbReference>